<dbReference type="PhylomeDB" id="A7S2K7"/>
<evidence type="ECO:0000313" key="7">
    <source>
        <dbReference type="EMBL" id="EDO42017.1"/>
    </source>
</evidence>
<reference evidence="7 8" key="1">
    <citation type="journal article" date="2007" name="Science">
        <title>Sea anemone genome reveals ancestral eumetazoan gene repertoire and genomic organization.</title>
        <authorList>
            <person name="Putnam N.H."/>
            <person name="Srivastava M."/>
            <person name="Hellsten U."/>
            <person name="Dirks B."/>
            <person name="Chapman J."/>
            <person name="Salamov A."/>
            <person name="Terry A."/>
            <person name="Shapiro H."/>
            <person name="Lindquist E."/>
            <person name="Kapitonov V.V."/>
            <person name="Jurka J."/>
            <person name="Genikhovich G."/>
            <person name="Grigoriev I.V."/>
            <person name="Lucas S.M."/>
            <person name="Steele R.E."/>
            <person name="Finnerty J.R."/>
            <person name="Technau U."/>
            <person name="Martindale M.Q."/>
            <person name="Rokhsar D.S."/>
        </authorList>
    </citation>
    <scope>NUCLEOTIDE SEQUENCE [LARGE SCALE GENOMIC DNA]</scope>
    <source>
        <strain evidence="8">CH2 X CH6</strain>
    </source>
</reference>
<dbReference type="OrthoDB" id="277439at2759"/>
<feature type="compositionally biased region" description="Basic and acidic residues" evidence="6">
    <location>
        <begin position="551"/>
        <end position="560"/>
    </location>
</feature>
<name>A7S2K7_NEMVE</name>
<dbReference type="PANTHER" id="PTHR14150:SF12">
    <property type="entry name" value="U3 SMALL NUCLEOLAR RNA-ASSOCIATED PROTEIN 14 HOMOLOG A"/>
    <property type="match status" value="1"/>
</dbReference>
<feature type="compositionally biased region" description="Acidic residues" evidence="6">
    <location>
        <begin position="414"/>
        <end position="430"/>
    </location>
</feature>
<feature type="compositionally biased region" description="Basic and acidic residues" evidence="6">
    <location>
        <begin position="269"/>
        <end position="298"/>
    </location>
</feature>
<evidence type="ECO:0000256" key="1">
    <source>
        <dbReference type="ARBA" id="ARBA00004604"/>
    </source>
</evidence>
<feature type="region of interest" description="Disordered" evidence="6">
    <location>
        <begin position="249"/>
        <end position="573"/>
    </location>
</feature>
<evidence type="ECO:0000256" key="3">
    <source>
        <dbReference type="ARBA" id="ARBA00022553"/>
    </source>
</evidence>
<evidence type="ECO:0000256" key="5">
    <source>
        <dbReference type="SAM" id="Coils"/>
    </source>
</evidence>
<feature type="compositionally biased region" description="Basic residues" evidence="6">
    <location>
        <begin position="249"/>
        <end position="261"/>
    </location>
</feature>
<feature type="compositionally biased region" description="Polar residues" evidence="6">
    <location>
        <begin position="538"/>
        <end position="548"/>
    </location>
</feature>
<dbReference type="HOGENOM" id="CLU_012635_1_0_1"/>
<dbReference type="GO" id="GO:0032040">
    <property type="term" value="C:small-subunit processome"/>
    <property type="evidence" value="ECO:0000318"/>
    <property type="project" value="GO_Central"/>
</dbReference>
<keyword evidence="5" id="KW-0175">Coiled coil</keyword>
<feature type="compositionally biased region" description="Basic and acidic residues" evidence="6">
    <location>
        <begin position="403"/>
        <end position="413"/>
    </location>
</feature>
<dbReference type="PANTHER" id="PTHR14150">
    <property type="entry name" value="U3 SMALL NUCLEOLAR RNA-ASSOCIATED PROTEIN 14"/>
    <property type="match status" value="1"/>
</dbReference>
<dbReference type="Proteomes" id="UP000001593">
    <property type="component" value="Unassembled WGS sequence"/>
</dbReference>
<accession>A7S2K7</accession>
<dbReference type="STRING" id="45351.A7S2K7"/>
<dbReference type="OMA" id="QVIEPMD"/>
<evidence type="ECO:0000313" key="8">
    <source>
        <dbReference type="Proteomes" id="UP000001593"/>
    </source>
</evidence>
<proteinExistence type="inferred from homology"/>
<comment type="subcellular location">
    <subcellularLocation>
        <location evidence="1">Nucleus</location>
        <location evidence="1">Nucleolus</location>
    </subcellularLocation>
</comment>
<dbReference type="InterPro" id="IPR006709">
    <property type="entry name" value="SSU_processome_Utp14"/>
</dbReference>
<organism evidence="7 8">
    <name type="scientific">Nematostella vectensis</name>
    <name type="common">Starlet sea anemone</name>
    <dbReference type="NCBI Taxonomy" id="45351"/>
    <lineage>
        <taxon>Eukaryota</taxon>
        <taxon>Metazoa</taxon>
        <taxon>Cnidaria</taxon>
        <taxon>Anthozoa</taxon>
        <taxon>Hexacorallia</taxon>
        <taxon>Actiniaria</taxon>
        <taxon>Edwardsiidae</taxon>
        <taxon>Nematostella</taxon>
    </lineage>
</organism>
<evidence type="ECO:0000256" key="4">
    <source>
        <dbReference type="ARBA" id="ARBA00023242"/>
    </source>
</evidence>
<gene>
    <name evidence="7" type="ORF">NEMVEDRAFT_v1g242416</name>
</gene>
<evidence type="ECO:0000256" key="6">
    <source>
        <dbReference type="SAM" id="MobiDB-lite"/>
    </source>
</evidence>
<comment type="similarity">
    <text evidence="2">Belongs to the UTP14 family.</text>
</comment>
<dbReference type="eggNOG" id="KOG2172">
    <property type="taxonomic scope" value="Eukaryota"/>
</dbReference>
<dbReference type="InParanoid" id="A7S2K7"/>
<protein>
    <submittedName>
        <fullName evidence="7">Uncharacterized protein</fullName>
    </submittedName>
</protein>
<feature type="compositionally biased region" description="Polar residues" evidence="6">
    <location>
        <begin position="63"/>
        <end position="77"/>
    </location>
</feature>
<keyword evidence="8" id="KW-1185">Reference proteome</keyword>
<feature type="compositionally biased region" description="Acidic residues" evidence="6">
    <location>
        <begin position="343"/>
        <end position="352"/>
    </location>
</feature>
<sequence length="750" mass="84832">MATKEALKLLAPKSFASQDYHGVKNQASSSSESESEDEGSKRQNVIKAIENLDKKKRKRQLRSEPSQQVSEFNLASNTETDKVDVSDLVGLLPKSSTYGRLKKKLASMEKSASPMDLPLQKPQAEKIQRTVAYDETKTDITKWQPIVKKNREAEHLTFPLNPYKPAEITTKTLAVTFKPRTPLEEEVAAILRGSSKVIERENKELTEEEEQALLAMDLEEAKERRRELQRMRALQSYYEEKCRRAKKIKSKKYHRVKKRAEKRAAGKQNLEELQKSDPDKARQELEKLERARAEERVSLKHRNTSKWAKSLLVHGNKDPEARKALHDQMLLSRQLTEKHQQESDSEDYEEPDPDQHDVTSDGFGGLVTSGDNPWSIDKTGDQVRSGVDPDEPEPITKLQRLQPIKDENNRDIEGEGDSSEGEKDDDDDFELQLAKPEPEGKKGTKRGKKKTSKDATEESEAPNKKRKEKKKKKKKKKASSKIEPTETAETDDVTERAGLLLGNDAIDEDDDDDRDSKEDDAEDARQETARRNAKTLDLNKSNPLNNGVTIDPKKIFRIEDTGDSTGGDESRGQILSIQQAFANDDVIEEFAREKDQAIDSSKPKDLDLTLPGWGDWGGAGVKVSEKKKAKFMIRAEPGPDRKDKNLAHVIINEERNRKFARNQVKTAPHPYRSRTQFERSIRNPVGKHWNTANTVKELTKPRVEIQMGAIIEPITAPKQFKRRAIMDGPLGVKKRGAVKGGDGDSLVIHA</sequence>
<feature type="compositionally biased region" description="Basic residues" evidence="6">
    <location>
        <begin position="464"/>
        <end position="479"/>
    </location>
</feature>
<keyword evidence="4" id="KW-0539">Nucleus</keyword>
<feature type="coiled-coil region" evidence="5">
    <location>
        <begin position="191"/>
        <end position="231"/>
    </location>
</feature>
<keyword evidence="3" id="KW-0597">Phosphoprotein</keyword>
<dbReference type="Pfam" id="PF04615">
    <property type="entry name" value="Utp14"/>
    <property type="match status" value="1"/>
</dbReference>
<dbReference type="AlphaFoldDB" id="A7S2K7"/>
<feature type="compositionally biased region" description="Basic and acidic residues" evidence="6">
    <location>
        <begin position="315"/>
        <end position="326"/>
    </location>
</feature>
<dbReference type="KEGG" id="nve:5513864"/>
<feature type="region of interest" description="Disordered" evidence="6">
    <location>
        <begin position="18"/>
        <end position="77"/>
    </location>
</feature>
<dbReference type="GO" id="GO:0005730">
    <property type="term" value="C:nucleolus"/>
    <property type="evidence" value="ECO:0000318"/>
    <property type="project" value="GO_Central"/>
</dbReference>
<feature type="compositionally biased region" description="Acidic residues" evidence="6">
    <location>
        <begin position="505"/>
        <end position="522"/>
    </location>
</feature>
<evidence type="ECO:0000256" key="2">
    <source>
        <dbReference type="ARBA" id="ARBA00007774"/>
    </source>
</evidence>
<dbReference type="EMBL" id="DS469569">
    <property type="protein sequence ID" value="EDO42017.1"/>
    <property type="molecule type" value="Genomic_DNA"/>
</dbReference>
<dbReference type="GO" id="GO:0006364">
    <property type="term" value="P:rRNA processing"/>
    <property type="evidence" value="ECO:0007669"/>
    <property type="project" value="InterPro"/>
</dbReference>